<proteinExistence type="inferred from homology"/>
<evidence type="ECO:0000256" key="1">
    <source>
        <dbReference type="ARBA" id="ARBA00001973"/>
    </source>
</evidence>
<evidence type="ECO:0000256" key="3">
    <source>
        <dbReference type="ARBA" id="ARBA00022723"/>
    </source>
</evidence>
<dbReference type="Gene3D" id="2.60.40.1520">
    <property type="entry name" value="Hemocyanin, C-terminal domain"/>
    <property type="match status" value="1"/>
</dbReference>
<feature type="domain" description="Hemocyanin C-terminal" evidence="6">
    <location>
        <begin position="8"/>
        <end position="69"/>
    </location>
</feature>
<dbReference type="InterPro" id="IPR013788">
    <property type="entry name" value="Hemocyanin/hexamerin"/>
</dbReference>
<dbReference type="PANTHER" id="PTHR11511">
    <property type="entry name" value="LARVAL STORAGE PROTEIN/PHENOLOXIDASE"/>
    <property type="match status" value="1"/>
</dbReference>
<dbReference type="AlphaFoldDB" id="A0A9N9QRE9"/>
<dbReference type="Proteomes" id="UP001152799">
    <property type="component" value="Chromosome 7"/>
</dbReference>
<comment type="cofactor">
    <cofactor evidence="1">
        <name>Cu(2+)</name>
        <dbReference type="ChEBI" id="CHEBI:29036"/>
    </cofactor>
</comment>
<dbReference type="SUPFAM" id="SSF81296">
    <property type="entry name" value="E set domains"/>
    <property type="match status" value="1"/>
</dbReference>
<dbReference type="Pfam" id="PF03723">
    <property type="entry name" value="Hemocyanin_C"/>
    <property type="match status" value="1"/>
</dbReference>
<evidence type="ECO:0000256" key="5">
    <source>
        <dbReference type="ARBA" id="ARBA00023008"/>
    </source>
</evidence>
<evidence type="ECO:0000313" key="7">
    <source>
        <dbReference type="EMBL" id="CAG9771865.1"/>
    </source>
</evidence>
<dbReference type="InterPro" id="IPR005203">
    <property type="entry name" value="Hemocyanin_C"/>
</dbReference>
<reference evidence="7" key="1">
    <citation type="submission" date="2022-01" db="EMBL/GenBank/DDBJ databases">
        <authorList>
            <person name="King R."/>
        </authorList>
    </citation>
    <scope>NUCLEOTIDE SEQUENCE</scope>
</reference>
<keyword evidence="8" id="KW-1185">Reference proteome</keyword>
<keyword evidence="4" id="KW-0560">Oxidoreductase</keyword>
<sequence length="69" mass="7638">MKTRLCVSALKQGQNIIIHSSADSSVTIPFGRTYRDLDTSRPQAEDQLAQFNFCGCGWPDNLLNPKGKP</sequence>
<dbReference type="InterPro" id="IPR014756">
    <property type="entry name" value="Ig_E-set"/>
</dbReference>
<comment type="similarity">
    <text evidence="2">Belongs to the tyrosinase family.</text>
</comment>
<dbReference type="GO" id="GO:0046872">
    <property type="term" value="F:metal ion binding"/>
    <property type="evidence" value="ECO:0007669"/>
    <property type="project" value="UniProtKB-KW"/>
</dbReference>
<evidence type="ECO:0000256" key="4">
    <source>
        <dbReference type="ARBA" id="ARBA00023002"/>
    </source>
</evidence>
<accession>A0A9N9QRE9</accession>
<dbReference type="InterPro" id="IPR037020">
    <property type="entry name" value="Hemocyanin_C_sf"/>
</dbReference>
<gene>
    <name evidence="7" type="ORF">CEUTPL_LOCUS12290</name>
</gene>
<keyword evidence="5" id="KW-0186">Copper</keyword>
<evidence type="ECO:0000256" key="2">
    <source>
        <dbReference type="ARBA" id="ARBA00009928"/>
    </source>
</evidence>
<dbReference type="OrthoDB" id="8119704at2759"/>
<dbReference type="GO" id="GO:0016491">
    <property type="term" value="F:oxidoreductase activity"/>
    <property type="evidence" value="ECO:0007669"/>
    <property type="project" value="UniProtKB-KW"/>
</dbReference>
<dbReference type="EMBL" id="OU892283">
    <property type="protein sequence ID" value="CAG9771865.1"/>
    <property type="molecule type" value="Genomic_DNA"/>
</dbReference>
<keyword evidence="3" id="KW-0479">Metal-binding</keyword>
<name>A0A9N9QRE9_9CUCU</name>
<evidence type="ECO:0000313" key="8">
    <source>
        <dbReference type="Proteomes" id="UP001152799"/>
    </source>
</evidence>
<protein>
    <recommendedName>
        <fullName evidence="6">Hemocyanin C-terminal domain-containing protein</fullName>
    </recommendedName>
</protein>
<organism evidence="7 8">
    <name type="scientific">Ceutorhynchus assimilis</name>
    <name type="common">cabbage seed weevil</name>
    <dbReference type="NCBI Taxonomy" id="467358"/>
    <lineage>
        <taxon>Eukaryota</taxon>
        <taxon>Metazoa</taxon>
        <taxon>Ecdysozoa</taxon>
        <taxon>Arthropoda</taxon>
        <taxon>Hexapoda</taxon>
        <taxon>Insecta</taxon>
        <taxon>Pterygota</taxon>
        <taxon>Neoptera</taxon>
        <taxon>Endopterygota</taxon>
        <taxon>Coleoptera</taxon>
        <taxon>Polyphaga</taxon>
        <taxon>Cucujiformia</taxon>
        <taxon>Curculionidae</taxon>
        <taxon>Ceutorhynchinae</taxon>
        <taxon>Ceutorhynchus</taxon>
    </lineage>
</organism>
<evidence type="ECO:0000259" key="6">
    <source>
        <dbReference type="Pfam" id="PF03723"/>
    </source>
</evidence>
<dbReference type="PANTHER" id="PTHR11511:SF4">
    <property type="entry name" value="PHENOLOXIDASE 2-RELATED"/>
    <property type="match status" value="1"/>
</dbReference>